<evidence type="ECO:0000313" key="2">
    <source>
        <dbReference type="Proteomes" id="UP000256304"/>
    </source>
</evidence>
<proteinExistence type="predicted"/>
<comment type="caution">
    <text evidence="1">The sequence shown here is derived from an EMBL/GenBank/DDBJ whole genome shotgun (WGS) entry which is preliminary data.</text>
</comment>
<protein>
    <submittedName>
        <fullName evidence="1">Uncharacterized protein</fullName>
    </submittedName>
</protein>
<organism evidence="1 2">
    <name type="scientific">Paenibacillus taihuensis</name>
    <dbReference type="NCBI Taxonomy" id="1156355"/>
    <lineage>
        <taxon>Bacteria</taxon>
        <taxon>Bacillati</taxon>
        <taxon>Bacillota</taxon>
        <taxon>Bacilli</taxon>
        <taxon>Bacillales</taxon>
        <taxon>Paenibacillaceae</taxon>
        <taxon>Paenibacillus</taxon>
    </lineage>
</organism>
<gene>
    <name evidence="1" type="ORF">A8990_1795</name>
</gene>
<name>A0A3D9PWJ5_9BACL</name>
<sequence length="115" mass="13315">MENISVDKLYELYVHTINSCGTYLLSSDDSVIGYNIFEEFDIRAVTFLHSDNLQRLHEAGLINDVVRSKSLSLRAKFLRLQQSNEWNINAVRTSYEWKIVLDMADEIKSVISSLR</sequence>
<evidence type="ECO:0000313" key="1">
    <source>
        <dbReference type="EMBL" id="REE54721.1"/>
    </source>
</evidence>
<reference evidence="1 2" key="1">
    <citation type="submission" date="2018-08" db="EMBL/GenBank/DDBJ databases">
        <title>Genomic Encyclopedia of Type Strains, Phase III (KMG-III): the genomes of soil and plant-associated and newly described type strains.</title>
        <authorList>
            <person name="Whitman W."/>
        </authorList>
    </citation>
    <scope>NUCLEOTIDE SEQUENCE [LARGE SCALE GENOMIC DNA]</scope>
    <source>
        <strain evidence="1 2">CGMCC 1.10966</strain>
    </source>
</reference>
<dbReference type="Proteomes" id="UP000256304">
    <property type="component" value="Unassembled WGS sequence"/>
</dbReference>
<dbReference type="AlphaFoldDB" id="A0A3D9PWJ5"/>
<keyword evidence="2" id="KW-1185">Reference proteome</keyword>
<accession>A0A3D9PWJ5</accession>
<dbReference type="EMBL" id="QTTN01000079">
    <property type="protein sequence ID" value="REE54721.1"/>
    <property type="molecule type" value="Genomic_DNA"/>
</dbReference>